<accession>A0A1G1Z4U8</accession>
<evidence type="ECO:0000313" key="2">
    <source>
        <dbReference type="EMBL" id="OGY59459.1"/>
    </source>
</evidence>
<evidence type="ECO:0000259" key="1">
    <source>
        <dbReference type="Pfam" id="PF24299"/>
    </source>
</evidence>
<dbReference type="InterPro" id="IPR055906">
    <property type="entry name" value="DUF7483"/>
</dbReference>
<feature type="domain" description="DUF7483" evidence="1">
    <location>
        <begin position="571"/>
        <end position="673"/>
    </location>
</feature>
<dbReference type="EMBL" id="MHIX01000014">
    <property type="protein sequence ID" value="OGY59459.1"/>
    <property type="molecule type" value="Genomic_DNA"/>
</dbReference>
<evidence type="ECO:0000313" key="3">
    <source>
        <dbReference type="Proteomes" id="UP000178515"/>
    </source>
</evidence>
<protein>
    <recommendedName>
        <fullName evidence="1">DUF7483 domain-containing protein</fullName>
    </recommendedName>
</protein>
<organism evidence="2 3">
    <name type="scientific">Candidatus Colwellbacteria bacterium RIFCSPHIGHO2_12_FULL_44_17</name>
    <dbReference type="NCBI Taxonomy" id="1797689"/>
    <lineage>
        <taxon>Bacteria</taxon>
        <taxon>Candidatus Colwelliibacteriota</taxon>
    </lineage>
</organism>
<feature type="domain" description="DUF7483" evidence="1">
    <location>
        <begin position="869"/>
        <end position="954"/>
    </location>
</feature>
<dbReference type="Proteomes" id="UP000178515">
    <property type="component" value="Unassembled WGS sequence"/>
</dbReference>
<name>A0A1G1Z4U8_9BACT</name>
<reference evidence="2 3" key="1">
    <citation type="journal article" date="2016" name="Nat. Commun.">
        <title>Thousands of microbial genomes shed light on interconnected biogeochemical processes in an aquifer system.</title>
        <authorList>
            <person name="Anantharaman K."/>
            <person name="Brown C.T."/>
            <person name="Hug L.A."/>
            <person name="Sharon I."/>
            <person name="Castelle C.J."/>
            <person name="Probst A.J."/>
            <person name="Thomas B.C."/>
            <person name="Singh A."/>
            <person name="Wilkins M.J."/>
            <person name="Karaoz U."/>
            <person name="Brodie E.L."/>
            <person name="Williams K.H."/>
            <person name="Hubbard S.S."/>
            <person name="Banfield J.F."/>
        </authorList>
    </citation>
    <scope>NUCLEOTIDE SEQUENCE [LARGE SCALE GENOMIC DNA]</scope>
</reference>
<dbReference type="Pfam" id="PF24299">
    <property type="entry name" value="DUF7483"/>
    <property type="match status" value="6"/>
</dbReference>
<feature type="domain" description="DUF7483" evidence="1">
    <location>
        <begin position="777"/>
        <end position="853"/>
    </location>
</feature>
<feature type="domain" description="DUF7483" evidence="1">
    <location>
        <begin position="179"/>
        <end position="266"/>
    </location>
</feature>
<gene>
    <name evidence="2" type="ORF">A3F24_00355</name>
</gene>
<sequence>MWRIIKKIFKPVTVTLLMFALFLAGFPSSVLLEQIEQTITDRNIVDYLYHAMKDPNVIDKGLVELLRPRIEEAHAATFQMQTGYYIGNGAAKSITGLGFKPELILLKPNSTAGAGAVWKTRAMPALNVPYFVATADAATGSILLDADGFTVNTANANTANTGHAWAAFAGSDCSASGTFCVGSYIGNGSSPRAITTGFQPNLVWIKQSTAVAGNWRSSSMPDNYAQYFAATTQETSGALFTTLDATGFTVGATNNTNTAIYYYVAFKEVSGSMDVGTYTGNGSSQSITAPGFQPDFLFMKNANAGTAVSAIYSITESYGNNSHYYTDTANVVGAITSLDANGFSVGANATANGSGNTLYYAAFGGAADHTASGTFAMAQGSYTGTGNYQMIAGLDFRPDLVIVKGNTTQAGVFRTRMIAGDSTAYLDAATANFAGGIISLNQDGFSVGTNATVNTSGTTYYWTAYGNAWNPDTHSGAADFFIGAYYGNGIDSRNIPRLPFQPNMVAVKRSGATGGAFRTSQHSGDSSSYFAATADATNIVQTLNADGFSVGTAANVNTAANYYWYFGFKTGTNFTVNTYSGTGSTQNITTVGFQPDNIWVKATGATRGVERTSSMATDSALPFINVANLTGAVTGLISTGFSVGTAAETNTSGSNNYRYAAWKNTSTQGGAASYNIATGYYIGNGAAKSITGLGFKPEVILLKPNTTAGAGAVWKTKAMPVLNSPYFTAVADTVTGQILLDNDGFTVNTANTNSANIGMTWVAFAGSDCSASGTFCVGEYTGNGTSPRAITTGFQPDLVWVKQSTAVASNWRSSSMPDNYGQYFVATTQETTGALYTTLDATGFTVGATNNASAGIYYYVAFKNVTGSMNVGTYTGNGTSQSITAPGFQPNFVFMKNANAATAVSAIYNTTESYGNSSSYYTDTANVVGAITSLDANGFSVGANSTANGSGNTIYYAAFGGTAAHSSSGTFDMANDSYTGTGNYQVISGLSFVPDLIIIKGNTTQAGVFRTRMIAGDSTAYLDSATANFTGGITSLNTDGFTIGTNATVNSSGVTYYWAAYGNAWKPDTNSGAADFFIGAYYGNGIDSRNITRLPFQANMVTVKRSGATGGTFRTSAQSGDLSGFFAATAEAANNVQTLNSDGFQVGTATNVNTAANYYWYFGFKSGTNFTVNTYSGTGVAQDITTVGFQPDNLWVKATGATRGVERTNSMAADSALPFINVANLTGVITGLISTGFSVGTVAETNTSGSNNYRYVAWGVGGGGTITADIVDASYVPVGSPATTMNSAAFSFICQTVTGSFGTTSQQIYINNNNGANDGWTLVLGATNITDVWDSTVTDYDFNDPTGSGCTDGADADSVGGQMTVDASSATLSVGQCPSCSTAYITKGVSAAFDSITIPAVNSITLLEAFASSDDVGDWTLQGVSISQKIPAEQPVASDYDISMVLTITAN</sequence>
<proteinExistence type="predicted"/>
<feature type="domain" description="DUF7483" evidence="1">
    <location>
        <begin position="273"/>
        <end position="357"/>
    </location>
</feature>
<dbReference type="STRING" id="1797689.A3F24_00355"/>
<comment type="caution">
    <text evidence="2">The sequence shown here is derived from an EMBL/GenBank/DDBJ whole genome shotgun (WGS) entry which is preliminary data.</text>
</comment>
<feature type="domain" description="DUF7483" evidence="1">
    <location>
        <begin position="1166"/>
        <end position="1308"/>
    </location>
</feature>